<organism evidence="5 7">
    <name type="scientific">Tritrichomonas foetus</name>
    <dbReference type="NCBI Taxonomy" id="1144522"/>
    <lineage>
        <taxon>Eukaryota</taxon>
        <taxon>Metamonada</taxon>
        <taxon>Parabasalia</taxon>
        <taxon>Tritrichomonadida</taxon>
        <taxon>Tritrichomonadidae</taxon>
        <taxon>Tritrichomonas</taxon>
    </lineage>
</organism>
<dbReference type="VEuPathDB" id="TrichDB:TRFO_27517"/>
<dbReference type="VEuPathDB" id="TrichDB:TRFO_27513"/>
<dbReference type="EMBL" id="MLAK01000777">
    <property type="protein sequence ID" value="OHT04898.1"/>
    <property type="molecule type" value="Genomic_DNA"/>
</dbReference>
<keyword evidence="2 3" id="KW-0040">ANK repeat</keyword>
<proteinExistence type="predicted"/>
<evidence type="ECO:0000313" key="6">
    <source>
        <dbReference type="EMBL" id="OHT04900.1"/>
    </source>
</evidence>
<dbReference type="EMBL" id="MLAK01000777">
    <property type="protein sequence ID" value="OHT04900.1"/>
    <property type="molecule type" value="Genomic_DNA"/>
</dbReference>
<dbReference type="PROSITE" id="PS50297">
    <property type="entry name" value="ANK_REP_REGION"/>
    <property type="match status" value="1"/>
</dbReference>
<keyword evidence="4" id="KW-1133">Transmembrane helix</keyword>
<keyword evidence="4" id="KW-0472">Membrane</keyword>
<dbReference type="GeneID" id="94840303"/>
<evidence type="ECO:0000256" key="3">
    <source>
        <dbReference type="PROSITE-ProRule" id="PRU00023"/>
    </source>
</evidence>
<dbReference type="PANTHER" id="PTHR24198:SF165">
    <property type="entry name" value="ANKYRIN REPEAT-CONTAINING PROTEIN-RELATED"/>
    <property type="match status" value="1"/>
</dbReference>
<dbReference type="PANTHER" id="PTHR24198">
    <property type="entry name" value="ANKYRIN REPEAT AND PROTEIN KINASE DOMAIN-CONTAINING PROTEIN"/>
    <property type="match status" value="1"/>
</dbReference>
<evidence type="ECO:0000313" key="5">
    <source>
        <dbReference type="EMBL" id="OHT04898.1"/>
    </source>
</evidence>
<dbReference type="Proteomes" id="UP000179807">
    <property type="component" value="Unassembled WGS sequence"/>
</dbReference>
<keyword evidence="1" id="KW-0677">Repeat</keyword>
<name>A0A1J4K1R6_9EUKA</name>
<dbReference type="SUPFAM" id="SSF48403">
    <property type="entry name" value="Ankyrin repeat"/>
    <property type="match status" value="1"/>
</dbReference>
<protein>
    <submittedName>
        <fullName evidence="5">Uncharacterized protein</fullName>
    </submittedName>
</protein>
<feature type="repeat" description="ANK" evidence="3">
    <location>
        <begin position="363"/>
        <end position="384"/>
    </location>
</feature>
<dbReference type="Gene3D" id="1.25.40.20">
    <property type="entry name" value="Ankyrin repeat-containing domain"/>
    <property type="match status" value="1"/>
</dbReference>
<reference evidence="5" key="1">
    <citation type="submission" date="2016-10" db="EMBL/GenBank/DDBJ databases">
        <authorList>
            <person name="de Groot N.N."/>
        </authorList>
    </citation>
    <scope>NUCLEOTIDE SEQUENCE [LARGE SCALE GENOMIC DNA]</scope>
    <source>
        <strain evidence="5">K</strain>
    </source>
</reference>
<dbReference type="AlphaFoldDB" id="A0A1J4K1R6"/>
<reference evidence="7" key="2">
    <citation type="submission" date="2016-10" db="EMBL/GenBank/DDBJ databases">
        <authorList>
            <person name="Benchimol M."/>
            <person name="Almeida L.G."/>
            <person name="Vasconcelos A.T."/>
            <person name="Perreira-Neves A."/>
            <person name="Rosa I.A."/>
            <person name="Tasca T."/>
            <person name="Bogo M.R."/>
            <person name="de Souza W."/>
        </authorList>
    </citation>
    <scope>NUCLEOTIDE SEQUENCE [LARGE SCALE GENOMIC DNA]</scope>
    <source>
        <strain evidence="7">K</strain>
    </source>
</reference>
<evidence type="ECO:0000256" key="2">
    <source>
        <dbReference type="ARBA" id="ARBA00023043"/>
    </source>
</evidence>
<dbReference type="SMART" id="SM00248">
    <property type="entry name" value="ANK"/>
    <property type="match status" value="5"/>
</dbReference>
<feature type="transmembrane region" description="Helical" evidence="4">
    <location>
        <begin position="497"/>
        <end position="515"/>
    </location>
</feature>
<evidence type="ECO:0000256" key="4">
    <source>
        <dbReference type="SAM" id="Phobius"/>
    </source>
</evidence>
<dbReference type="RefSeq" id="XP_068358034.1">
    <property type="nucleotide sequence ID" value="XM_068505599.1"/>
</dbReference>
<dbReference type="OrthoDB" id="60433at2759"/>
<keyword evidence="7" id="KW-1185">Reference proteome</keyword>
<dbReference type="InterPro" id="IPR002110">
    <property type="entry name" value="Ankyrin_rpt"/>
</dbReference>
<evidence type="ECO:0000256" key="1">
    <source>
        <dbReference type="ARBA" id="ARBA00022737"/>
    </source>
</evidence>
<feature type="transmembrane region" description="Helical" evidence="4">
    <location>
        <begin position="466"/>
        <end position="485"/>
    </location>
</feature>
<dbReference type="Pfam" id="PF12796">
    <property type="entry name" value="Ank_2"/>
    <property type="match status" value="1"/>
</dbReference>
<sequence length="524" mass="61223">MREFRLIHHYSPRKFMKCEVKIDLMELGEYLLSKKAWIEKIVDIQKQLFALNDESYEKVEEMILSTNFPSSNETTINFFDLTVIASNNRPKYNHLYRKLLSHFEDSLNKYRIDKKSLFTTFHNDPNFLVTYTDNDELFNIIQNDKIDEFQTKLAKSDISINSRIKNGGKEMCLINWASFFASVKIFKFLILSKAEIDEETLDSAVFGGNSEIIHILESKKFVLGVQQLIIAIQAHRQDIIEYILNSDIHSGKESGNNSVTTYDNHSNLITNTALSKTIEFYNLEFFVHNLKYVKSPTLLFDSVRCHHIDMMDILLHIPTLDINFLNGKYSVLHTAIRMNNLVYVKYLLNCDRIDVNLKVDSRNDYTALHLAVLHRNPDIIKLLLARKDIDINAITFYSKETPLHFACRNNSFEIINILTDDERCEKKMEKRCRFFEAKTPLDISINHRKYSIAHEMKSKGFKMSRFFWYSFIFNICLFAFSVGHLMSTAVKISDFNLYLTIVEIGAVMRFILASANDMIFDDNF</sequence>
<keyword evidence="4" id="KW-0812">Transmembrane</keyword>
<comment type="caution">
    <text evidence="5">The sequence shown here is derived from an EMBL/GenBank/DDBJ whole genome shotgun (WGS) entry which is preliminary data.</text>
</comment>
<evidence type="ECO:0000313" key="7">
    <source>
        <dbReference type="Proteomes" id="UP000179807"/>
    </source>
</evidence>
<dbReference type="InterPro" id="IPR036770">
    <property type="entry name" value="Ankyrin_rpt-contain_sf"/>
</dbReference>
<gene>
    <name evidence="5" type="ORF">TRFO_27513</name>
    <name evidence="6" type="ORF">TRFO_27517</name>
</gene>
<dbReference type="Pfam" id="PF13606">
    <property type="entry name" value="Ank_3"/>
    <property type="match status" value="1"/>
</dbReference>
<dbReference type="PROSITE" id="PS50088">
    <property type="entry name" value="ANK_REPEAT"/>
    <property type="match status" value="1"/>
</dbReference>
<accession>A0A1J4K1R6</accession>